<keyword evidence="3" id="KW-0723">Serine/threonine-protein kinase</keyword>
<dbReference type="Pfam" id="PF07714">
    <property type="entry name" value="PK_Tyr_Ser-Thr"/>
    <property type="match status" value="1"/>
</dbReference>
<dbReference type="PANTHER" id="PTHR45631">
    <property type="entry name" value="OS07G0107800 PROTEIN-RELATED"/>
    <property type="match status" value="1"/>
</dbReference>
<comment type="catalytic activity">
    <reaction evidence="14">
        <text>L-seryl-[protein] + ATP = O-phospho-L-seryl-[protein] + ADP + H(+)</text>
        <dbReference type="Rhea" id="RHEA:17989"/>
        <dbReference type="Rhea" id="RHEA-COMP:9863"/>
        <dbReference type="Rhea" id="RHEA-COMP:11604"/>
        <dbReference type="ChEBI" id="CHEBI:15378"/>
        <dbReference type="ChEBI" id="CHEBI:29999"/>
        <dbReference type="ChEBI" id="CHEBI:30616"/>
        <dbReference type="ChEBI" id="CHEBI:83421"/>
        <dbReference type="ChEBI" id="CHEBI:456216"/>
        <dbReference type="EC" id="2.7.11.1"/>
    </reaction>
</comment>
<reference evidence="19" key="1">
    <citation type="submission" date="2024-02" db="EMBL/GenBank/DDBJ databases">
        <authorList>
            <consortium name="ELIXIR-Norway"/>
            <consortium name="Elixir Norway"/>
        </authorList>
    </citation>
    <scope>NUCLEOTIDE SEQUENCE</scope>
</reference>
<keyword evidence="5" id="KW-0808">Transferase</keyword>
<dbReference type="InterPro" id="IPR001245">
    <property type="entry name" value="Ser-Thr/Tyr_kinase_cat_dom"/>
</dbReference>
<dbReference type="Gene3D" id="3.30.200.20">
    <property type="entry name" value="Phosphorylase Kinase, domain 1"/>
    <property type="match status" value="1"/>
</dbReference>
<dbReference type="SUPFAM" id="SSF56112">
    <property type="entry name" value="Protein kinase-like (PK-like)"/>
    <property type="match status" value="1"/>
</dbReference>
<dbReference type="PROSITE" id="PS50011">
    <property type="entry name" value="PROTEIN_KINASE_DOM"/>
    <property type="match status" value="1"/>
</dbReference>
<dbReference type="InterPro" id="IPR017441">
    <property type="entry name" value="Protein_kinase_ATP_BS"/>
</dbReference>
<keyword evidence="9" id="KW-0418">Kinase</keyword>
<evidence type="ECO:0000256" key="13">
    <source>
        <dbReference type="ARBA" id="ARBA00047899"/>
    </source>
</evidence>
<evidence type="ECO:0000256" key="14">
    <source>
        <dbReference type="ARBA" id="ARBA00048679"/>
    </source>
</evidence>
<evidence type="ECO:0000256" key="15">
    <source>
        <dbReference type="PROSITE-ProRule" id="PRU10141"/>
    </source>
</evidence>
<sequence length="922" mass="102399">MDKQMGVWTVKLLLIAVLKALVCSLYIVPGVSGTQGSIFVDCGSNASYVDKVTNVSWVPDADYITAGENRYVPSAQTNYPNFSEFTTVRYFPDSTAKNCYSFPASTNQTYLIRGTFFYGFYDNATTTPSFQMGIDGTIVANVTFNDAATFVYYEFSYVSQLNTNQTFLCLLRDSSNSVPFISAISFSPLPNDFFYGVSPSQLYEGHYVQTKYRLNFGGNRFVRYPDDTYDRYWYPEGPNSTFLESTTPPPQILMTNHNIDENKISPNLIPEAVIDTALTTTNGNITNITILIPDNYAYQALVMFYYAELNATANATSRQFYAQAPQYSTAFFNVSQLFSAAYATYGPFGYFAGWDIILYQDQTIYSPRGPLVNALEVLEISESVMAILTNPADALAIENIKLSYTNLVNWTGDPCVPTPHSWVTCSTSDTAPIITEVDLSNYNLVGPISPNFGDLLSLTSLALQYNELNGSLPQQLARLTNLRNLQLQNNMLSGELPAWLASLPSLTELLIQNNNFSGPIPPSFISHNGTWTFTYAPGNPMLGSPTSKSTNIGLIIGPIIGGILALVIIIGVIVYFQVQNKRGKTTKTSGHLQMMKSSRQSAKFYSLAEVTAASDNFKTMIGKGGFGHVYYGKIEDGQEVAIKVLDVKSTQGPSEFFNEVDVLSRVSHRNLVSLIGYCHEDNQQMLIYEFMHKGSLRDHLYVERLDWKSRMNIALNAAQGLEYLHSGSNHSIIHRDVKSSNILLSNNMEIAKVADFGLSRLIYGEDDITHVTTNVKGTAGYLDPEYFTTQYLSPKSDVYGFGVVLLEIISGRMPVDPTLPNRNAWNLCEWVRSNLQAGNIDKILDPIVKASNPQIDVSWKVADIAIQCVEPKSIHRPTMTKVVEELRGAVLQEGLNSSKYSQNDTYGIQDEYGSEINAFNPR</sequence>
<dbReference type="PROSITE" id="PS00107">
    <property type="entry name" value="PROTEIN_KINASE_ATP"/>
    <property type="match status" value="1"/>
</dbReference>
<keyword evidence="20" id="KW-1185">Reference proteome</keyword>
<evidence type="ECO:0000256" key="1">
    <source>
        <dbReference type="ARBA" id="ARBA00004167"/>
    </source>
</evidence>
<keyword evidence="17" id="KW-0732">Signal</keyword>
<proteinExistence type="predicted"/>
<dbReference type="InterPro" id="IPR008271">
    <property type="entry name" value="Ser/Thr_kinase_AS"/>
</dbReference>
<dbReference type="InterPro" id="IPR000719">
    <property type="entry name" value="Prot_kinase_dom"/>
</dbReference>
<dbReference type="Pfam" id="PF00560">
    <property type="entry name" value="LRR_1"/>
    <property type="match status" value="2"/>
</dbReference>
<dbReference type="InterPro" id="IPR024788">
    <property type="entry name" value="Malectin-like_Carb-bd_dom"/>
</dbReference>
<dbReference type="InterPro" id="IPR011009">
    <property type="entry name" value="Kinase-like_dom_sf"/>
</dbReference>
<comment type="subcellular location">
    <subcellularLocation>
        <location evidence="1">Membrane</location>
        <topology evidence="1">Single-pass membrane protein</topology>
    </subcellularLocation>
</comment>
<dbReference type="SUPFAM" id="SSF52058">
    <property type="entry name" value="L domain-like"/>
    <property type="match status" value="1"/>
</dbReference>
<keyword evidence="11 16" id="KW-1133">Transmembrane helix</keyword>
<feature type="domain" description="Protein kinase" evidence="18">
    <location>
        <begin position="615"/>
        <end position="891"/>
    </location>
</feature>
<evidence type="ECO:0000256" key="7">
    <source>
        <dbReference type="ARBA" id="ARBA00022737"/>
    </source>
</evidence>
<keyword evidence="4" id="KW-0433">Leucine-rich repeat</keyword>
<name>A0ABP0W3X3_9BRYO</name>
<dbReference type="PANTHER" id="PTHR45631:SF68">
    <property type="entry name" value="REPEAT FAMILY PROTEIN, PUTATIVE, EXPRESSED-RELATED"/>
    <property type="match status" value="1"/>
</dbReference>
<evidence type="ECO:0000256" key="4">
    <source>
        <dbReference type="ARBA" id="ARBA00022614"/>
    </source>
</evidence>
<dbReference type="EC" id="2.7.11.1" evidence="2"/>
<evidence type="ECO:0000256" key="2">
    <source>
        <dbReference type="ARBA" id="ARBA00012513"/>
    </source>
</evidence>
<protein>
    <recommendedName>
        <fullName evidence="2">non-specific serine/threonine protein kinase</fullName>
        <ecNumber evidence="2">2.7.11.1</ecNumber>
    </recommendedName>
</protein>
<dbReference type="Pfam" id="PF12819">
    <property type="entry name" value="Malectin_like"/>
    <property type="match status" value="1"/>
</dbReference>
<comment type="catalytic activity">
    <reaction evidence="13">
        <text>L-threonyl-[protein] + ATP = O-phospho-L-threonyl-[protein] + ADP + H(+)</text>
        <dbReference type="Rhea" id="RHEA:46608"/>
        <dbReference type="Rhea" id="RHEA-COMP:11060"/>
        <dbReference type="Rhea" id="RHEA-COMP:11605"/>
        <dbReference type="ChEBI" id="CHEBI:15378"/>
        <dbReference type="ChEBI" id="CHEBI:30013"/>
        <dbReference type="ChEBI" id="CHEBI:30616"/>
        <dbReference type="ChEBI" id="CHEBI:61977"/>
        <dbReference type="ChEBI" id="CHEBI:456216"/>
        <dbReference type="EC" id="2.7.11.1"/>
    </reaction>
</comment>
<evidence type="ECO:0000256" key="5">
    <source>
        <dbReference type="ARBA" id="ARBA00022679"/>
    </source>
</evidence>
<feature type="transmembrane region" description="Helical" evidence="16">
    <location>
        <begin position="552"/>
        <end position="576"/>
    </location>
</feature>
<organism evidence="19 20">
    <name type="scientific">Sphagnum jensenii</name>
    <dbReference type="NCBI Taxonomy" id="128206"/>
    <lineage>
        <taxon>Eukaryota</taxon>
        <taxon>Viridiplantae</taxon>
        <taxon>Streptophyta</taxon>
        <taxon>Embryophyta</taxon>
        <taxon>Bryophyta</taxon>
        <taxon>Sphagnophytina</taxon>
        <taxon>Sphagnopsida</taxon>
        <taxon>Sphagnales</taxon>
        <taxon>Sphagnaceae</taxon>
        <taxon>Sphagnum</taxon>
    </lineage>
</organism>
<keyword evidence="6 16" id="KW-0812">Transmembrane</keyword>
<dbReference type="InterPro" id="IPR001611">
    <property type="entry name" value="Leu-rich_rpt"/>
</dbReference>
<evidence type="ECO:0000313" key="20">
    <source>
        <dbReference type="Proteomes" id="UP001497444"/>
    </source>
</evidence>
<evidence type="ECO:0000256" key="6">
    <source>
        <dbReference type="ARBA" id="ARBA00022692"/>
    </source>
</evidence>
<dbReference type="Gene3D" id="3.80.10.10">
    <property type="entry name" value="Ribonuclease Inhibitor"/>
    <property type="match status" value="1"/>
</dbReference>
<dbReference type="CDD" id="cd14066">
    <property type="entry name" value="STKc_IRAK"/>
    <property type="match status" value="1"/>
</dbReference>
<keyword evidence="12 16" id="KW-0472">Membrane</keyword>
<evidence type="ECO:0000256" key="3">
    <source>
        <dbReference type="ARBA" id="ARBA00022527"/>
    </source>
</evidence>
<evidence type="ECO:0000256" key="8">
    <source>
        <dbReference type="ARBA" id="ARBA00022741"/>
    </source>
</evidence>
<evidence type="ECO:0000256" key="12">
    <source>
        <dbReference type="ARBA" id="ARBA00023136"/>
    </source>
</evidence>
<feature type="binding site" evidence="15">
    <location>
        <position position="643"/>
    </location>
    <ligand>
        <name>ATP</name>
        <dbReference type="ChEBI" id="CHEBI:30616"/>
    </ligand>
</feature>
<evidence type="ECO:0000313" key="19">
    <source>
        <dbReference type="EMBL" id="CAK9261167.1"/>
    </source>
</evidence>
<evidence type="ECO:0000256" key="16">
    <source>
        <dbReference type="SAM" id="Phobius"/>
    </source>
</evidence>
<accession>A0ABP0W3X3</accession>
<evidence type="ECO:0000256" key="11">
    <source>
        <dbReference type="ARBA" id="ARBA00022989"/>
    </source>
</evidence>
<evidence type="ECO:0000256" key="17">
    <source>
        <dbReference type="SAM" id="SignalP"/>
    </source>
</evidence>
<evidence type="ECO:0000256" key="9">
    <source>
        <dbReference type="ARBA" id="ARBA00022777"/>
    </source>
</evidence>
<dbReference type="SMART" id="SM00220">
    <property type="entry name" value="S_TKc"/>
    <property type="match status" value="1"/>
</dbReference>
<dbReference type="PROSITE" id="PS00108">
    <property type="entry name" value="PROTEIN_KINASE_ST"/>
    <property type="match status" value="1"/>
</dbReference>
<feature type="chain" id="PRO_5045435607" description="non-specific serine/threonine protein kinase" evidence="17">
    <location>
        <begin position="34"/>
        <end position="922"/>
    </location>
</feature>
<evidence type="ECO:0000256" key="10">
    <source>
        <dbReference type="ARBA" id="ARBA00022840"/>
    </source>
</evidence>
<keyword evidence="7" id="KW-0677">Repeat</keyword>
<feature type="signal peptide" evidence="17">
    <location>
        <begin position="1"/>
        <end position="33"/>
    </location>
</feature>
<dbReference type="Gene3D" id="1.10.510.10">
    <property type="entry name" value="Transferase(Phosphotransferase) domain 1"/>
    <property type="match status" value="1"/>
</dbReference>
<gene>
    <name evidence="19" type="ORF">CSSPJE1EN1_LOCUS6645</name>
</gene>
<evidence type="ECO:0000259" key="18">
    <source>
        <dbReference type="PROSITE" id="PS50011"/>
    </source>
</evidence>
<dbReference type="InterPro" id="IPR032675">
    <property type="entry name" value="LRR_dom_sf"/>
</dbReference>
<dbReference type="Proteomes" id="UP001497444">
    <property type="component" value="Chromosome 13"/>
</dbReference>
<keyword evidence="8 15" id="KW-0547">Nucleotide-binding</keyword>
<dbReference type="EMBL" id="OZ020108">
    <property type="protein sequence ID" value="CAK9261167.1"/>
    <property type="molecule type" value="Genomic_DNA"/>
</dbReference>
<keyword evidence="10 15" id="KW-0067">ATP-binding</keyword>